<evidence type="ECO:0000256" key="9">
    <source>
        <dbReference type="ARBA" id="ARBA00022833"/>
    </source>
</evidence>
<comment type="pathway">
    <text evidence="4">Protein modification; peptidyl-diphthamide biosynthesis.</text>
</comment>
<comment type="function">
    <text evidence="1">Required for the first step of diphthamide biosynthesis, the transfer of 3-amino-3-carboxypropyl from S-adenosyl-L-methionine to a histidine residue. Diphthamide is a post-translational modification of histidine which occurs in elongation factor 2.</text>
</comment>
<keyword evidence="7" id="KW-0963">Cytoplasm</keyword>
<feature type="domain" description="DPH-type MB" evidence="13">
    <location>
        <begin position="115"/>
        <end position="177"/>
    </location>
</feature>
<comment type="caution">
    <text evidence="14">The sequence shown here is derived from an EMBL/GenBank/DDBJ whole genome shotgun (WGS) entry which is preliminary data.</text>
</comment>
<evidence type="ECO:0000256" key="2">
    <source>
        <dbReference type="ARBA" id="ARBA00004123"/>
    </source>
</evidence>
<keyword evidence="8" id="KW-0479">Metal-binding</keyword>
<keyword evidence="10" id="KW-0408">Iron</keyword>
<dbReference type="InterPro" id="IPR001623">
    <property type="entry name" value="DnaJ_domain"/>
</dbReference>
<dbReference type="InterPro" id="IPR044248">
    <property type="entry name" value="DPH3/4-like"/>
</dbReference>
<comment type="subcellular location">
    <subcellularLocation>
        <location evidence="3">Cytoplasm</location>
    </subcellularLocation>
    <subcellularLocation>
        <location evidence="2">Nucleus</location>
    </subcellularLocation>
</comment>
<evidence type="ECO:0000256" key="3">
    <source>
        <dbReference type="ARBA" id="ARBA00004496"/>
    </source>
</evidence>
<dbReference type="GO" id="GO:0017183">
    <property type="term" value="P:protein histidyl modification to diphthamide"/>
    <property type="evidence" value="ECO:0007669"/>
    <property type="project" value="UniProtKB-UniPathway"/>
</dbReference>
<dbReference type="Gene3D" id="1.10.287.110">
    <property type="entry name" value="DnaJ domain"/>
    <property type="match status" value="1"/>
</dbReference>
<dbReference type="PANTHER" id="PTHR21454:SF46">
    <property type="entry name" value="DIPHTHAMIDE BIOSYNTHESIS PROTEIN 4"/>
    <property type="match status" value="1"/>
</dbReference>
<evidence type="ECO:0000259" key="12">
    <source>
        <dbReference type="PROSITE" id="PS50076"/>
    </source>
</evidence>
<keyword evidence="11" id="KW-0539">Nucleus</keyword>
<evidence type="ECO:0000256" key="10">
    <source>
        <dbReference type="ARBA" id="ARBA00023004"/>
    </source>
</evidence>
<evidence type="ECO:0000256" key="6">
    <source>
        <dbReference type="ARBA" id="ARBA00021797"/>
    </source>
</evidence>
<accession>A0A168L2F1</accession>
<dbReference type="SUPFAM" id="SSF144217">
    <property type="entry name" value="CSL zinc finger"/>
    <property type="match status" value="1"/>
</dbReference>
<dbReference type="Proteomes" id="UP000076881">
    <property type="component" value="Unassembled WGS sequence"/>
</dbReference>
<dbReference type="GO" id="GO:0005634">
    <property type="term" value="C:nucleus"/>
    <property type="evidence" value="ECO:0007669"/>
    <property type="project" value="UniProtKB-SubCell"/>
</dbReference>
<organism evidence="14 15">
    <name type="scientific">Akanthomyces lecanii RCEF 1005</name>
    <dbReference type="NCBI Taxonomy" id="1081108"/>
    <lineage>
        <taxon>Eukaryota</taxon>
        <taxon>Fungi</taxon>
        <taxon>Dikarya</taxon>
        <taxon>Ascomycota</taxon>
        <taxon>Pezizomycotina</taxon>
        <taxon>Sordariomycetes</taxon>
        <taxon>Hypocreomycetidae</taxon>
        <taxon>Hypocreales</taxon>
        <taxon>Cordycipitaceae</taxon>
        <taxon>Akanthomyces</taxon>
        <taxon>Cordyceps confragosa</taxon>
    </lineage>
</organism>
<dbReference type="STRING" id="1081108.A0A168L2F1"/>
<dbReference type="PROSITE" id="PS50076">
    <property type="entry name" value="DNAJ_2"/>
    <property type="match status" value="1"/>
</dbReference>
<evidence type="ECO:0000256" key="5">
    <source>
        <dbReference type="ARBA" id="ARBA00006169"/>
    </source>
</evidence>
<evidence type="ECO:0000256" key="4">
    <source>
        <dbReference type="ARBA" id="ARBA00005156"/>
    </source>
</evidence>
<proteinExistence type="inferred from homology"/>
<comment type="similarity">
    <text evidence="5">Belongs to the DPH4 family.</text>
</comment>
<dbReference type="CDD" id="cd06257">
    <property type="entry name" value="DnaJ"/>
    <property type="match status" value="1"/>
</dbReference>
<dbReference type="SUPFAM" id="SSF46565">
    <property type="entry name" value="Chaperone J-domain"/>
    <property type="match status" value="1"/>
</dbReference>
<protein>
    <recommendedName>
        <fullName evidence="6">Diphthamide biosynthesis protein 4</fullName>
    </recommendedName>
</protein>
<feature type="domain" description="J" evidence="12">
    <location>
        <begin position="14"/>
        <end position="96"/>
    </location>
</feature>
<name>A0A168L2F1_CORDF</name>
<dbReference type="InterPro" id="IPR007872">
    <property type="entry name" value="DPH_MB_dom"/>
</dbReference>
<dbReference type="SMART" id="SM00271">
    <property type="entry name" value="DnaJ"/>
    <property type="match status" value="1"/>
</dbReference>
<evidence type="ECO:0000256" key="7">
    <source>
        <dbReference type="ARBA" id="ARBA00022490"/>
    </source>
</evidence>
<dbReference type="InterPro" id="IPR036671">
    <property type="entry name" value="DPH_MB_sf"/>
</dbReference>
<dbReference type="InterPro" id="IPR036869">
    <property type="entry name" value="J_dom_sf"/>
</dbReference>
<evidence type="ECO:0000313" key="15">
    <source>
        <dbReference type="Proteomes" id="UP000076881"/>
    </source>
</evidence>
<evidence type="ECO:0000256" key="1">
    <source>
        <dbReference type="ARBA" id="ARBA00003474"/>
    </source>
</evidence>
<dbReference type="PROSITE" id="PS51074">
    <property type="entry name" value="DPH_MB"/>
    <property type="match status" value="1"/>
</dbReference>
<sequence>MENSSVGRPPRTVTHYEVLDLQQALLSAAEPHDAATLTKRAYRRALLRNHPDKSAAAALPSSHKPPVSTLFTVDQISDAYAVLSSPQKRQEYEASLRMARIAGGAEDEDAKFQTGIENVDLDDLDFDETGERWYRSCRCGNDRGYSFEEEDLVEASDDGVLMVGCQDCSLWLKVHFAVVED</sequence>
<reference evidence="14 15" key="1">
    <citation type="journal article" date="2016" name="Genome Biol. Evol.">
        <title>Divergent and convergent evolution of fungal pathogenicity.</title>
        <authorList>
            <person name="Shang Y."/>
            <person name="Xiao G."/>
            <person name="Zheng P."/>
            <person name="Cen K."/>
            <person name="Zhan S."/>
            <person name="Wang C."/>
        </authorList>
    </citation>
    <scope>NUCLEOTIDE SEQUENCE [LARGE SCALE GENOMIC DNA]</scope>
    <source>
        <strain evidence="14 15">RCEF 1005</strain>
    </source>
</reference>
<dbReference type="UniPathway" id="UPA00559"/>
<dbReference type="Gene3D" id="3.10.660.10">
    <property type="entry name" value="DPH Zinc finger"/>
    <property type="match status" value="1"/>
</dbReference>
<dbReference type="Pfam" id="PF00226">
    <property type="entry name" value="DnaJ"/>
    <property type="match status" value="1"/>
</dbReference>
<dbReference type="GO" id="GO:0046872">
    <property type="term" value="F:metal ion binding"/>
    <property type="evidence" value="ECO:0007669"/>
    <property type="project" value="UniProtKB-KW"/>
</dbReference>
<evidence type="ECO:0000256" key="8">
    <source>
        <dbReference type="ARBA" id="ARBA00022723"/>
    </source>
</evidence>
<evidence type="ECO:0000259" key="13">
    <source>
        <dbReference type="PROSITE" id="PS51074"/>
    </source>
</evidence>
<evidence type="ECO:0000313" key="14">
    <source>
        <dbReference type="EMBL" id="OAA82623.1"/>
    </source>
</evidence>
<dbReference type="EMBL" id="AZHF01000001">
    <property type="protein sequence ID" value="OAA82623.1"/>
    <property type="molecule type" value="Genomic_DNA"/>
</dbReference>
<dbReference type="OrthoDB" id="18529at2759"/>
<dbReference type="GO" id="GO:0005737">
    <property type="term" value="C:cytoplasm"/>
    <property type="evidence" value="ECO:0007669"/>
    <property type="project" value="UniProtKB-SubCell"/>
</dbReference>
<dbReference type="PANTHER" id="PTHR21454">
    <property type="entry name" value="DPH3 HOMOLOG-RELATED"/>
    <property type="match status" value="1"/>
</dbReference>
<evidence type="ECO:0000256" key="11">
    <source>
        <dbReference type="ARBA" id="ARBA00023242"/>
    </source>
</evidence>
<keyword evidence="9" id="KW-0862">Zinc</keyword>
<gene>
    <name evidence="14" type="ORF">LEL_02168</name>
</gene>
<dbReference type="AlphaFoldDB" id="A0A168L2F1"/>
<keyword evidence="15" id="KW-1185">Reference proteome</keyword>
<dbReference type="Pfam" id="PF05207">
    <property type="entry name" value="Zn_ribbon_CSL"/>
    <property type="match status" value="1"/>
</dbReference>